<dbReference type="SUPFAM" id="SSF49503">
    <property type="entry name" value="Cupredoxins"/>
    <property type="match status" value="1"/>
</dbReference>
<dbReference type="Pfam" id="PF00127">
    <property type="entry name" value="Copper-bind"/>
    <property type="match status" value="1"/>
</dbReference>
<dbReference type="EMBL" id="JASJEV010000003">
    <property type="protein sequence ID" value="MDJ1157777.1"/>
    <property type="molecule type" value="Genomic_DNA"/>
</dbReference>
<evidence type="ECO:0000313" key="5">
    <source>
        <dbReference type="EMBL" id="MDJ1157777.1"/>
    </source>
</evidence>
<feature type="chain" id="PRO_5046981124" evidence="3">
    <location>
        <begin position="25"/>
        <end position="160"/>
    </location>
</feature>
<feature type="signal peptide" evidence="3">
    <location>
        <begin position="1"/>
        <end position="24"/>
    </location>
</feature>
<dbReference type="CDD" id="cd04211">
    <property type="entry name" value="Cupredoxin_like_2"/>
    <property type="match status" value="1"/>
</dbReference>
<reference evidence="5 6" key="1">
    <citation type="submission" date="2023-05" db="EMBL/GenBank/DDBJ databases">
        <title>Chelatococcus sp. nov., a moderately thermophilic bacterium isolated from hot spring microbial mat.</title>
        <authorList>
            <person name="Hu C.-J."/>
            <person name="Li W.-J."/>
        </authorList>
    </citation>
    <scope>NUCLEOTIDE SEQUENCE [LARGE SCALE GENOMIC DNA]</scope>
    <source>
        <strain evidence="5 6">SYSU G07232</strain>
    </source>
</reference>
<evidence type="ECO:0000256" key="3">
    <source>
        <dbReference type="SAM" id="SignalP"/>
    </source>
</evidence>
<sequence>MFRKLSSAALVAAITAAGGAAALAVPGAAGHGDGFAFGEPGDPKKPARVVQIVMKEGDGQMLFIPDRIKVRKGEQIRFAMKNNGENEHEFVIGTVEENRAHAAQMQKNPDMEHDDPNARRLSARQNGDIVWRFSKAGTFEYACLIPGHLEAGMKGTIVVR</sequence>
<gene>
    <name evidence="5" type="ORF">QNA08_05975</name>
</gene>
<dbReference type="InterPro" id="IPR033138">
    <property type="entry name" value="Cu_oxidase_CS"/>
</dbReference>
<dbReference type="InterPro" id="IPR050845">
    <property type="entry name" value="Cu-binding_ET"/>
</dbReference>
<dbReference type="Gene3D" id="2.60.40.420">
    <property type="entry name" value="Cupredoxins - blue copper proteins"/>
    <property type="match status" value="1"/>
</dbReference>
<evidence type="ECO:0000313" key="6">
    <source>
        <dbReference type="Proteomes" id="UP001321492"/>
    </source>
</evidence>
<dbReference type="PANTHER" id="PTHR38439">
    <property type="entry name" value="AURACYANIN-B"/>
    <property type="match status" value="1"/>
</dbReference>
<keyword evidence="3" id="KW-0732">Signal</keyword>
<dbReference type="InterPro" id="IPR000923">
    <property type="entry name" value="BlueCu_1"/>
</dbReference>
<comment type="caution">
    <text evidence="5">The sequence shown here is derived from an EMBL/GenBank/DDBJ whole genome shotgun (WGS) entry which is preliminary data.</text>
</comment>
<keyword evidence="6" id="KW-1185">Reference proteome</keyword>
<proteinExistence type="predicted"/>
<evidence type="ECO:0000256" key="1">
    <source>
        <dbReference type="ARBA" id="ARBA00022723"/>
    </source>
</evidence>
<evidence type="ECO:0000256" key="2">
    <source>
        <dbReference type="ARBA" id="ARBA00023008"/>
    </source>
</evidence>
<name>A0ABT7AFJ2_9HYPH</name>
<evidence type="ECO:0000259" key="4">
    <source>
        <dbReference type="Pfam" id="PF00127"/>
    </source>
</evidence>
<organism evidence="5 6">
    <name type="scientific">Chelatococcus albus</name>
    <dbReference type="NCBI Taxonomy" id="3047466"/>
    <lineage>
        <taxon>Bacteria</taxon>
        <taxon>Pseudomonadati</taxon>
        <taxon>Pseudomonadota</taxon>
        <taxon>Alphaproteobacteria</taxon>
        <taxon>Hyphomicrobiales</taxon>
        <taxon>Chelatococcaceae</taxon>
        <taxon>Chelatococcus</taxon>
    </lineage>
</organism>
<dbReference type="PROSITE" id="PS00079">
    <property type="entry name" value="MULTICOPPER_OXIDASE1"/>
    <property type="match status" value="1"/>
</dbReference>
<feature type="domain" description="Blue (type 1) copper" evidence="4">
    <location>
        <begin position="52"/>
        <end position="159"/>
    </location>
</feature>
<keyword evidence="2" id="KW-0186">Copper</keyword>
<dbReference type="RefSeq" id="WP_283739776.1">
    <property type="nucleotide sequence ID" value="NZ_JASJEV010000003.1"/>
</dbReference>
<accession>A0ABT7AFJ2</accession>
<protein>
    <submittedName>
        <fullName evidence="5">Cupredoxin family protein</fullName>
    </submittedName>
</protein>
<dbReference type="PANTHER" id="PTHR38439:SF3">
    <property type="entry name" value="COPPER-RESISTANT CUPROPROTEIN COPI"/>
    <property type="match status" value="1"/>
</dbReference>
<dbReference type="Proteomes" id="UP001321492">
    <property type="component" value="Unassembled WGS sequence"/>
</dbReference>
<dbReference type="InterPro" id="IPR008972">
    <property type="entry name" value="Cupredoxin"/>
</dbReference>
<keyword evidence="1" id="KW-0479">Metal-binding</keyword>